<organism evidence="6 7">
    <name type="scientific">Puccinia graminis f. sp. tritici</name>
    <dbReference type="NCBI Taxonomy" id="56615"/>
    <lineage>
        <taxon>Eukaryota</taxon>
        <taxon>Fungi</taxon>
        <taxon>Dikarya</taxon>
        <taxon>Basidiomycota</taxon>
        <taxon>Pucciniomycotina</taxon>
        <taxon>Pucciniomycetes</taxon>
        <taxon>Pucciniales</taxon>
        <taxon>Pucciniaceae</taxon>
        <taxon>Puccinia</taxon>
    </lineage>
</organism>
<keyword evidence="7" id="KW-1185">Reference proteome</keyword>
<dbReference type="Proteomes" id="UP000324748">
    <property type="component" value="Unassembled WGS sequence"/>
</dbReference>
<evidence type="ECO:0000313" key="6">
    <source>
        <dbReference type="EMBL" id="KAA1110008.1"/>
    </source>
</evidence>
<sequence>MELFLEKHKCNKVCKALELPDLVEIPWVPPPSAPDNFANDLGHFCRATVNTAQSTSNNPQTACEISQSSRALINARLPPPRTPTPTPLQKGRAIEPAPQGGAGLIARPSESCFRGKTGFRGAGRQTRPS</sequence>
<dbReference type="InterPro" id="IPR004166">
    <property type="entry name" value="a-kinase_dom"/>
</dbReference>
<evidence type="ECO:0000256" key="3">
    <source>
        <dbReference type="ARBA" id="ARBA00022777"/>
    </source>
</evidence>
<evidence type="ECO:0000256" key="4">
    <source>
        <dbReference type="SAM" id="MobiDB-lite"/>
    </source>
</evidence>
<keyword evidence="2" id="KW-0808">Transferase</keyword>
<feature type="compositionally biased region" description="Pro residues" evidence="4">
    <location>
        <begin position="77"/>
        <end position="86"/>
    </location>
</feature>
<name>A0A5B0Q9V5_PUCGR</name>
<dbReference type="AlphaFoldDB" id="A0A5B0Q9V5"/>
<comment type="caution">
    <text evidence="6">The sequence shown here is derived from an EMBL/GenBank/DDBJ whole genome shotgun (WGS) entry which is preliminary data.</text>
</comment>
<dbReference type="PROSITE" id="PS51158">
    <property type="entry name" value="ALPHA_KINASE"/>
    <property type="match status" value="1"/>
</dbReference>
<evidence type="ECO:0000256" key="1">
    <source>
        <dbReference type="ARBA" id="ARBA00022527"/>
    </source>
</evidence>
<dbReference type="GO" id="GO:0004674">
    <property type="term" value="F:protein serine/threonine kinase activity"/>
    <property type="evidence" value="ECO:0007669"/>
    <property type="project" value="UniProtKB-KW"/>
</dbReference>
<keyword evidence="1" id="KW-0723">Serine/threonine-protein kinase</keyword>
<evidence type="ECO:0000259" key="5">
    <source>
        <dbReference type="PROSITE" id="PS51158"/>
    </source>
</evidence>
<accession>A0A5B0Q9V5</accession>
<keyword evidence="3" id="KW-0418">Kinase</keyword>
<evidence type="ECO:0000256" key="2">
    <source>
        <dbReference type="ARBA" id="ARBA00022679"/>
    </source>
</evidence>
<reference evidence="6 7" key="1">
    <citation type="submission" date="2019-05" db="EMBL/GenBank/DDBJ databases">
        <title>Emergence of the Ug99 lineage of the wheat stem rust pathogen through somatic hybridization.</title>
        <authorList>
            <person name="Li F."/>
            <person name="Upadhyaya N.M."/>
            <person name="Sperschneider J."/>
            <person name="Matny O."/>
            <person name="Nguyen-Phuc H."/>
            <person name="Mago R."/>
            <person name="Raley C."/>
            <person name="Miller M.E."/>
            <person name="Silverstein K.A.T."/>
            <person name="Henningsen E."/>
            <person name="Hirsch C.D."/>
            <person name="Visser B."/>
            <person name="Pretorius Z.A."/>
            <person name="Steffenson B.J."/>
            <person name="Schwessinger B."/>
            <person name="Dodds P.N."/>
            <person name="Figueroa M."/>
        </authorList>
    </citation>
    <scope>NUCLEOTIDE SEQUENCE [LARGE SCALE GENOMIC DNA]</scope>
    <source>
        <strain evidence="6">21-0</strain>
    </source>
</reference>
<dbReference type="GO" id="GO:0005524">
    <property type="term" value="F:ATP binding"/>
    <property type="evidence" value="ECO:0007669"/>
    <property type="project" value="InterPro"/>
</dbReference>
<protein>
    <recommendedName>
        <fullName evidence="5">Alpha-type protein kinase domain-containing protein</fullName>
    </recommendedName>
</protein>
<proteinExistence type="predicted"/>
<evidence type="ECO:0000313" key="7">
    <source>
        <dbReference type="Proteomes" id="UP000324748"/>
    </source>
</evidence>
<gene>
    <name evidence="6" type="ORF">PGT21_006470</name>
</gene>
<dbReference type="EMBL" id="VSWC01000027">
    <property type="protein sequence ID" value="KAA1110008.1"/>
    <property type="molecule type" value="Genomic_DNA"/>
</dbReference>
<feature type="region of interest" description="Disordered" evidence="4">
    <location>
        <begin position="73"/>
        <end position="129"/>
    </location>
</feature>
<feature type="domain" description="Alpha-type protein kinase" evidence="5">
    <location>
        <begin position="1"/>
        <end position="22"/>
    </location>
</feature>